<sequence>MATTKATSPNPVHRLDRLLRDQNPSGPKGEATSKARITQQQLIGRPREQLAQGTEQHTKQREAK</sequence>
<dbReference type="HOGENOM" id="CLU_2871583_0_0_1"/>
<evidence type="ECO:0000313" key="3">
    <source>
        <dbReference type="Proteomes" id="UP000026962"/>
    </source>
</evidence>
<dbReference type="AlphaFoldDB" id="A0A0E0KB26"/>
<organism evidence="2">
    <name type="scientific">Oryza punctata</name>
    <name type="common">Red rice</name>
    <dbReference type="NCBI Taxonomy" id="4537"/>
    <lineage>
        <taxon>Eukaryota</taxon>
        <taxon>Viridiplantae</taxon>
        <taxon>Streptophyta</taxon>
        <taxon>Embryophyta</taxon>
        <taxon>Tracheophyta</taxon>
        <taxon>Spermatophyta</taxon>
        <taxon>Magnoliopsida</taxon>
        <taxon>Liliopsida</taxon>
        <taxon>Poales</taxon>
        <taxon>Poaceae</taxon>
        <taxon>BOP clade</taxon>
        <taxon>Oryzoideae</taxon>
        <taxon>Oryzeae</taxon>
        <taxon>Oryzinae</taxon>
        <taxon>Oryza</taxon>
    </lineage>
</organism>
<name>A0A0E0KB26_ORYPU</name>
<dbReference type="Gramene" id="OPUNC03G09560.1">
    <property type="protein sequence ID" value="OPUNC03G09560.1"/>
    <property type="gene ID" value="OPUNC03G09560"/>
</dbReference>
<feature type="region of interest" description="Disordered" evidence="1">
    <location>
        <begin position="1"/>
        <end position="64"/>
    </location>
</feature>
<reference evidence="2" key="2">
    <citation type="submission" date="2018-05" db="EMBL/GenBank/DDBJ databases">
        <title>OpunRS2 (Oryza punctata Reference Sequence Version 2).</title>
        <authorList>
            <person name="Zhang J."/>
            <person name="Kudrna D."/>
            <person name="Lee S."/>
            <person name="Talag J."/>
            <person name="Welchert J."/>
            <person name="Wing R.A."/>
        </authorList>
    </citation>
    <scope>NUCLEOTIDE SEQUENCE [LARGE SCALE GENOMIC DNA]</scope>
</reference>
<protein>
    <submittedName>
        <fullName evidence="2">Uncharacterized protein</fullName>
    </submittedName>
</protein>
<feature type="compositionally biased region" description="Polar residues" evidence="1">
    <location>
        <begin position="1"/>
        <end position="10"/>
    </location>
</feature>
<dbReference type="Proteomes" id="UP000026962">
    <property type="component" value="Chromosome 3"/>
</dbReference>
<reference evidence="2" key="1">
    <citation type="submission" date="2015-04" db="UniProtKB">
        <authorList>
            <consortium name="EnsemblPlants"/>
        </authorList>
    </citation>
    <scope>IDENTIFICATION</scope>
</reference>
<dbReference type="EnsemblPlants" id="OPUNC03G09560.1">
    <property type="protein sequence ID" value="OPUNC03G09560.1"/>
    <property type="gene ID" value="OPUNC03G09560"/>
</dbReference>
<evidence type="ECO:0000256" key="1">
    <source>
        <dbReference type="SAM" id="MobiDB-lite"/>
    </source>
</evidence>
<evidence type="ECO:0000313" key="2">
    <source>
        <dbReference type="EnsemblPlants" id="OPUNC03G09560.1"/>
    </source>
</evidence>
<proteinExistence type="predicted"/>
<keyword evidence="3" id="KW-1185">Reference proteome</keyword>
<accession>A0A0E0KB26</accession>